<comment type="caution">
    <text evidence="5">The sequence shown here is derived from an EMBL/GenBank/DDBJ whole genome shotgun (WGS) entry which is preliminary data.</text>
</comment>
<reference evidence="5 6" key="1">
    <citation type="submission" date="2024-03" db="EMBL/GenBank/DDBJ databases">
        <title>Human intestinal bacterial collection.</title>
        <authorList>
            <person name="Pauvert C."/>
            <person name="Hitch T.C.A."/>
            <person name="Clavel T."/>
        </authorList>
    </citation>
    <scope>NUCLEOTIDE SEQUENCE [LARGE SCALE GENOMIC DNA]</scope>
    <source>
        <strain evidence="5 6">CLA-AP-H34</strain>
    </source>
</reference>
<evidence type="ECO:0000259" key="4">
    <source>
        <dbReference type="PROSITE" id="PS50995"/>
    </source>
</evidence>
<protein>
    <submittedName>
        <fullName evidence="5">MarR family transcriptional regulator</fullName>
    </submittedName>
</protein>
<sequence length="155" mass="18105">MERRMELFRDVIAAFDEGFDLAEKYDSMVHRYGEETLYQSEMHLLQAVGRAPGITMTEIAVNASKTKSACSQMVHKLQKRGLLTQVRNSQNNREYKLYLTDRGREIYCAHEEFDEACLKRSYTYLDNFSEQELLVYIAIQKRLNEAFKADIDENG</sequence>
<dbReference type="Pfam" id="PF12802">
    <property type="entry name" value="MarR_2"/>
    <property type="match status" value="1"/>
</dbReference>
<dbReference type="PROSITE" id="PS50995">
    <property type="entry name" value="HTH_MARR_2"/>
    <property type="match status" value="1"/>
</dbReference>
<evidence type="ECO:0000256" key="2">
    <source>
        <dbReference type="ARBA" id="ARBA00023125"/>
    </source>
</evidence>
<dbReference type="EMBL" id="JBBMFT010000006">
    <property type="protein sequence ID" value="MEQ2456876.1"/>
    <property type="molecule type" value="Genomic_DNA"/>
</dbReference>
<evidence type="ECO:0000256" key="1">
    <source>
        <dbReference type="ARBA" id="ARBA00023015"/>
    </source>
</evidence>
<proteinExistence type="predicted"/>
<dbReference type="PANTHER" id="PTHR35790">
    <property type="entry name" value="HTH-TYPE TRANSCRIPTIONAL REGULATOR PCHR"/>
    <property type="match status" value="1"/>
</dbReference>
<evidence type="ECO:0000313" key="5">
    <source>
        <dbReference type="EMBL" id="MEQ2456876.1"/>
    </source>
</evidence>
<evidence type="ECO:0000313" key="6">
    <source>
        <dbReference type="Proteomes" id="UP001440599"/>
    </source>
</evidence>
<dbReference type="InterPro" id="IPR036388">
    <property type="entry name" value="WH-like_DNA-bd_sf"/>
</dbReference>
<dbReference type="PANTHER" id="PTHR35790:SF4">
    <property type="entry name" value="HTH-TYPE TRANSCRIPTIONAL REGULATOR PCHR"/>
    <property type="match status" value="1"/>
</dbReference>
<dbReference type="Gene3D" id="1.10.10.10">
    <property type="entry name" value="Winged helix-like DNA-binding domain superfamily/Winged helix DNA-binding domain"/>
    <property type="match status" value="1"/>
</dbReference>
<name>A0ABV1ETC1_9FIRM</name>
<dbReference type="Proteomes" id="UP001440599">
    <property type="component" value="Unassembled WGS sequence"/>
</dbReference>
<keyword evidence="1" id="KW-0805">Transcription regulation</keyword>
<evidence type="ECO:0000256" key="3">
    <source>
        <dbReference type="ARBA" id="ARBA00023163"/>
    </source>
</evidence>
<gene>
    <name evidence="5" type="ORF">WMO45_10100</name>
</gene>
<accession>A0ABV1ETC1</accession>
<dbReference type="InterPro" id="IPR036390">
    <property type="entry name" value="WH_DNA-bd_sf"/>
</dbReference>
<dbReference type="SUPFAM" id="SSF46785">
    <property type="entry name" value="Winged helix' DNA-binding domain"/>
    <property type="match status" value="1"/>
</dbReference>
<feature type="domain" description="HTH marR-type" evidence="4">
    <location>
        <begin position="4"/>
        <end position="145"/>
    </location>
</feature>
<dbReference type="InterPro" id="IPR052067">
    <property type="entry name" value="Metal_resp_HTH_trans_reg"/>
</dbReference>
<dbReference type="InterPro" id="IPR000835">
    <property type="entry name" value="HTH_MarR-typ"/>
</dbReference>
<keyword evidence="6" id="KW-1185">Reference proteome</keyword>
<dbReference type="SMART" id="SM00347">
    <property type="entry name" value="HTH_MARR"/>
    <property type="match status" value="1"/>
</dbReference>
<keyword evidence="3" id="KW-0804">Transcription</keyword>
<keyword evidence="2" id="KW-0238">DNA-binding</keyword>
<organism evidence="5 6">
    <name type="scientific">Flavonifractor hominis</name>
    <dbReference type="NCBI Taxonomy" id="3133178"/>
    <lineage>
        <taxon>Bacteria</taxon>
        <taxon>Bacillati</taxon>
        <taxon>Bacillota</taxon>
        <taxon>Clostridia</taxon>
        <taxon>Eubacteriales</taxon>
        <taxon>Oscillospiraceae</taxon>
        <taxon>Flavonifractor</taxon>
    </lineage>
</organism>
<dbReference type="RefSeq" id="WP_349140605.1">
    <property type="nucleotide sequence ID" value="NZ_JBBMFT010000006.1"/>
</dbReference>